<evidence type="ECO:0000256" key="5">
    <source>
        <dbReference type="ARBA" id="ARBA00022679"/>
    </source>
</evidence>
<comment type="miscellaneous">
    <text evidence="7">In eukaryotes there are cytoplasmic, mitochondrial and chloroplastic isozymes.</text>
</comment>
<keyword evidence="5 7" id="KW-0808">Transferase</keyword>
<gene>
    <name evidence="9" type="ORF">SPBR_02832</name>
</gene>
<evidence type="ECO:0000256" key="1">
    <source>
        <dbReference type="ARBA" id="ARBA00001933"/>
    </source>
</evidence>
<comment type="caution">
    <text evidence="9">The sequence shown here is derived from an EMBL/GenBank/DDBJ whole genome shotgun (WGS) entry which is preliminary data.</text>
</comment>
<evidence type="ECO:0000313" key="9">
    <source>
        <dbReference type="EMBL" id="KIH92580.1"/>
    </source>
</evidence>
<evidence type="ECO:0000256" key="6">
    <source>
        <dbReference type="ARBA" id="ARBA00022898"/>
    </source>
</evidence>
<feature type="domain" description="Aminotransferase class I/classII large" evidence="8">
    <location>
        <begin position="36"/>
        <end position="408"/>
    </location>
</feature>
<dbReference type="GO" id="GO:0030170">
    <property type="term" value="F:pyridoxal phosphate binding"/>
    <property type="evidence" value="ECO:0007669"/>
    <property type="project" value="InterPro"/>
</dbReference>
<evidence type="ECO:0000259" key="8">
    <source>
        <dbReference type="Pfam" id="PF00155"/>
    </source>
</evidence>
<dbReference type="OrthoDB" id="550424at2759"/>
<accession>A0A0C2J0R0</accession>
<evidence type="ECO:0000313" key="10">
    <source>
        <dbReference type="Proteomes" id="UP000031575"/>
    </source>
</evidence>
<dbReference type="GeneID" id="63676056"/>
<dbReference type="PANTHER" id="PTHR11879:SF20">
    <property type="entry name" value="ASPARTATE AMINOTRANSFERASE"/>
    <property type="match status" value="1"/>
</dbReference>
<dbReference type="PROSITE" id="PS00105">
    <property type="entry name" value="AA_TRANSFER_CLASS_1"/>
    <property type="match status" value="1"/>
</dbReference>
<dbReference type="VEuPathDB" id="FungiDB:SPBR_02832"/>
<dbReference type="Gene3D" id="3.90.1150.10">
    <property type="entry name" value="Aspartate Aminotransferase, domain 1"/>
    <property type="match status" value="1"/>
</dbReference>
<sequence length="421" mass="46095">MGSVPIATSHFAALPSAPRDEIFALLGQFRQDTHPDRVNLGAGVYCSDAGEPWPLDVVRTVEQSFAAKADPHRHDYIPIEGDQQFLALARDFVFGDACDADRLTSVQTVSGSGANHVGARFLAETLRPRRVWLSAPTWANHELIWKTVGVPVHYYPYYNAATRALDFAAMVDKLEAEAAPSDVLLLHACAHNPTGLDPTQAQWRVLAELCQRKGLFPFFDNAYQGFASGDPDRDAWAVRHFAQLQPPVEMCVAQSFAKNLGLYGHRAGAFHLVVAGDACTPAARDAVTANLAQIIRSEYSVSPRYGADIAKAVLGSKALTAQWHTELQTMSGRILAMRRALFDELVRLGTPGTWVHIIDQIGMFSYTGLSVPEVNYLRETYHIYIHSSGRISIAGLNTKNVKYVAAAIHAVRSDPSLVDST</sequence>
<dbReference type="InterPro" id="IPR015421">
    <property type="entry name" value="PyrdxlP-dep_Trfase_major"/>
</dbReference>
<evidence type="ECO:0000256" key="2">
    <source>
        <dbReference type="ARBA" id="ARBA00007441"/>
    </source>
</evidence>
<dbReference type="InterPro" id="IPR000796">
    <property type="entry name" value="Asp_trans"/>
</dbReference>
<dbReference type="CDD" id="cd00609">
    <property type="entry name" value="AAT_like"/>
    <property type="match status" value="1"/>
</dbReference>
<organism evidence="9 10">
    <name type="scientific">Sporothrix brasiliensis 5110</name>
    <dbReference type="NCBI Taxonomy" id="1398154"/>
    <lineage>
        <taxon>Eukaryota</taxon>
        <taxon>Fungi</taxon>
        <taxon>Dikarya</taxon>
        <taxon>Ascomycota</taxon>
        <taxon>Pezizomycotina</taxon>
        <taxon>Sordariomycetes</taxon>
        <taxon>Sordariomycetidae</taxon>
        <taxon>Ophiostomatales</taxon>
        <taxon>Ophiostomataceae</taxon>
        <taxon>Sporothrix</taxon>
    </lineage>
</organism>
<dbReference type="EMBL" id="AWTV01000006">
    <property type="protein sequence ID" value="KIH92580.1"/>
    <property type="molecule type" value="Genomic_DNA"/>
</dbReference>
<keyword evidence="4 7" id="KW-0032">Aminotransferase</keyword>
<dbReference type="PANTHER" id="PTHR11879">
    <property type="entry name" value="ASPARTATE AMINOTRANSFERASE"/>
    <property type="match status" value="1"/>
</dbReference>
<dbReference type="HOGENOM" id="CLU_032440_1_2_1"/>
<dbReference type="Proteomes" id="UP000031575">
    <property type="component" value="Unassembled WGS sequence"/>
</dbReference>
<dbReference type="PRINTS" id="PR00799">
    <property type="entry name" value="TRANSAMINASE"/>
</dbReference>
<evidence type="ECO:0000256" key="7">
    <source>
        <dbReference type="RuleBase" id="RU000480"/>
    </source>
</evidence>
<dbReference type="AlphaFoldDB" id="A0A0C2J0R0"/>
<dbReference type="Pfam" id="PF00155">
    <property type="entry name" value="Aminotran_1_2"/>
    <property type="match status" value="1"/>
</dbReference>
<comment type="similarity">
    <text evidence="2">Belongs to the class-I pyridoxal-phosphate-dependent aminotransferase family.</text>
</comment>
<dbReference type="InterPro" id="IPR004838">
    <property type="entry name" value="NHTrfase_class1_PyrdxlP-BS"/>
</dbReference>
<dbReference type="EC" id="2.6.1.1" evidence="7"/>
<proteinExistence type="inferred from homology"/>
<reference evidence="9 10" key="1">
    <citation type="journal article" date="2014" name="BMC Genomics">
        <title>Comparative genomics of the major fungal agents of human and animal Sporotrichosis: Sporothrix schenckii and Sporothrix brasiliensis.</title>
        <authorList>
            <person name="Teixeira M.M."/>
            <person name="de Almeida L.G."/>
            <person name="Kubitschek-Barreira P."/>
            <person name="Alves F.L."/>
            <person name="Kioshima E.S."/>
            <person name="Abadio A.K."/>
            <person name="Fernandes L."/>
            <person name="Derengowski L.S."/>
            <person name="Ferreira K.S."/>
            <person name="Souza R.C."/>
            <person name="Ruiz J.C."/>
            <person name="de Andrade N.C."/>
            <person name="Paes H.C."/>
            <person name="Nicola A.M."/>
            <person name="Albuquerque P."/>
            <person name="Gerber A.L."/>
            <person name="Martins V.P."/>
            <person name="Peconick L.D."/>
            <person name="Neto A.V."/>
            <person name="Chaucanez C.B."/>
            <person name="Silva P.A."/>
            <person name="Cunha O.L."/>
            <person name="de Oliveira F.F."/>
            <person name="dos Santos T.C."/>
            <person name="Barros A.L."/>
            <person name="Soares M.A."/>
            <person name="de Oliveira L.M."/>
            <person name="Marini M.M."/>
            <person name="Villalobos-Duno H."/>
            <person name="Cunha M.M."/>
            <person name="de Hoog S."/>
            <person name="da Silveira J.F."/>
            <person name="Henrissat B."/>
            <person name="Nino-Vega G.A."/>
            <person name="Cisalpino P.S."/>
            <person name="Mora-Montes H.M."/>
            <person name="Almeida S.R."/>
            <person name="Stajich J.E."/>
            <person name="Lopes-Bezerra L.M."/>
            <person name="Vasconcelos A.T."/>
            <person name="Felipe M.S."/>
        </authorList>
    </citation>
    <scope>NUCLEOTIDE SEQUENCE [LARGE SCALE GENOMIC DNA]</scope>
    <source>
        <strain evidence="9 10">5110</strain>
    </source>
</reference>
<dbReference type="GO" id="GO:0005829">
    <property type="term" value="C:cytosol"/>
    <property type="evidence" value="ECO:0007669"/>
    <property type="project" value="TreeGrafter"/>
</dbReference>
<dbReference type="FunFam" id="3.90.1150.10:FF:000001">
    <property type="entry name" value="Aspartate aminotransferase"/>
    <property type="match status" value="1"/>
</dbReference>
<comment type="catalytic activity">
    <reaction evidence="7">
        <text>L-aspartate + 2-oxoglutarate = oxaloacetate + L-glutamate</text>
        <dbReference type="Rhea" id="RHEA:21824"/>
        <dbReference type="ChEBI" id="CHEBI:16452"/>
        <dbReference type="ChEBI" id="CHEBI:16810"/>
        <dbReference type="ChEBI" id="CHEBI:29985"/>
        <dbReference type="ChEBI" id="CHEBI:29991"/>
        <dbReference type="EC" id="2.6.1.1"/>
    </reaction>
</comment>
<protein>
    <recommendedName>
        <fullName evidence="7">Aspartate aminotransferase</fullName>
        <ecNumber evidence="7">2.6.1.1</ecNumber>
    </recommendedName>
</protein>
<dbReference type="Gene3D" id="3.40.640.10">
    <property type="entry name" value="Type I PLP-dependent aspartate aminotransferase-like (Major domain)"/>
    <property type="match status" value="1"/>
</dbReference>
<name>A0A0C2J0R0_9PEZI</name>
<dbReference type="InterPro" id="IPR015424">
    <property type="entry name" value="PyrdxlP-dep_Trfase"/>
</dbReference>
<dbReference type="FunFam" id="3.40.640.10:FF:000066">
    <property type="entry name" value="Aspartate aminotransferase"/>
    <property type="match status" value="1"/>
</dbReference>
<keyword evidence="10" id="KW-1185">Reference proteome</keyword>
<comment type="subunit">
    <text evidence="3 7">Homodimer.</text>
</comment>
<dbReference type="NCBIfam" id="NF006719">
    <property type="entry name" value="PRK09257.1"/>
    <property type="match status" value="1"/>
</dbReference>
<evidence type="ECO:0000256" key="4">
    <source>
        <dbReference type="ARBA" id="ARBA00022576"/>
    </source>
</evidence>
<dbReference type="GO" id="GO:0004069">
    <property type="term" value="F:L-aspartate:2-oxoglutarate aminotransferase activity"/>
    <property type="evidence" value="ECO:0007669"/>
    <property type="project" value="UniProtKB-EC"/>
</dbReference>
<dbReference type="InterPro" id="IPR004839">
    <property type="entry name" value="Aminotransferase_I/II_large"/>
</dbReference>
<dbReference type="InterPro" id="IPR015422">
    <property type="entry name" value="PyrdxlP-dep_Trfase_small"/>
</dbReference>
<keyword evidence="6" id="KW-0663">Pyridoxal phosphate</keyword>
<comment type="cofactor">
    <cofactor evidence="1">
        <name>pyridoxal 5'-phosphate</name>
        <dbReference type="ChEBI" id="CHEBI:597326"/>
    </cofactor>
</comment>
<dbReference type="RefSeq" id="XP_040620590.1">
    <property type="nucleotide sequence ID" value="XM_040761135.1"/>
</dbReference>
<dbReference type="SUPFAM" id="SSF53383">
    <property type="entry name" value="PLP-dependent transferases"/>
    <property type="match status" value="1"/>
</dbReference>
<evidence type="ECO:0000256" key="3">
    <source>
        <dbReference type="ARBA" id="ARBA00011738"/>
    </source>
</evidence>
<dbReference type="GO" id="GO:0006532">
    <property type="term" value="P:aspartate biosynthetic process"/>
    <property type="evidence" value="ECO:0007669"/>
    <property type="project" value="TreeGrafter"/>
</dbReference>